<feature type="compositionally biased region" description="Basic residues" evidence="1">
    <location>
        <begin position="117"/>
        <end position="126"/>
    </location>
</feature>
<evidence type="ECO:0000313" key="3">
    <source>
        <dbReference type="Proteomes" id="UP000319801"/>
    </source>
</evidence>
<sequence length="327" mass="36432">MKSLVAEDHLDEVHCLWALCPHPCCWETERRITEGIYRRAVRTQGKRRSDAEENSPFLSLVDVSDWSTLSSGGTAGRKIPPPRRDAGSRLKTTGQSFPAITSAENKWHTGESGSRSKTPKKTTKRVRFQWAESVSPGQLKAGTGDHLKTSAVVNDLRDLRDLSVRNKPAVFHSMREKRVGRASQGTPASVYKLDSKTGEGDVDWDRLRGQPYLWNRNNIPPEYVSPPGGTREAQETVGSPFVSKPSSDRTLCSPKFSVCEEPDHRVVCNGTPVFLSCEKAVHHTYPLLSGRRSDANPGVFDWVLGPRCDPEVCVPQRTNYTLTEIHI</sequence>
<dbReference type="EMBL" id="VCAZ01000239">
    <property type="protein sequence ID" value="TTM20195.1"/>
    <property type="molecule type" value="Genomic_DNA"/>
</dbReference>
<feature type="region of interest" description="Disordered" evidence="1">
    <location>
        <begin position="176"/>
        <end position="195"/>
    </location>
</feature>
<comment type="caution">
    <text evidence="2">The sequence shown here is derived from an EMBL/GenBank/DDBJ whole genome shotgun (WGS) entry which is preliminary data.</text>
</comment>
<name>A0A556VCQ5_BAGYA</name>
<feature type="region of interest" description="Disordered" evidence="1">
    <location>
        <begin position="70"/>
        <end position="126"/>
    </location>
</feature>
<feature type="compositionally biased region" description="Polar residues" evidence="1">
    <location>
        <begin position="90"/>
        <end position="104"/>
    </location>
</feature>
<gene>
    <name evidence="2" type="ORF">Baya_15594</name>
</gene>
<accession>A0A556VCQ5</accession>
<dbReference type="Pfam" id="PF15504">
    <property type="entry name" value="DUF4647"/>
    <property type="match status" value="1"/>
</dbReference>
<evidence type="ECO:0000313" key="2">
    <source>
        <dbReference type="EMBL" id="TTM20195.1"/>
    </source>
</evidence>
<reference evidence="2 3" key="1">
    <citation type="journal article" date="2019" name="Genome Biol. Evol.">
        <title>Whole-Genome Sequencing of the Giant Devil Catfish, Bagarius yarrelli.</title>
        <authorList>
            <person name="Jiang W."/>
            <person name="Lv Y."/>
            <person name="Cheng L."/>
            <person name="Yang K."/>
            <person name="Chao B."/>
            <person name="Wang X."/>
            <person name="Li Y."/>
            <person name="Pan X."/>
            <person name="You X."/>
            <person name="Zhang Y."/>
            <person name="Yang J."/>
            <person name="Li J."/>
            <person name="Zhang X."/>
            <person name="Liu S."/>
            <person name="Sun C."/>
            <person name="Yang J."/>
            <person name="Shi Q."/>
        </authorList>
    </citation>
    <scope>NUCLEOTIDE SEQUENCE [LARGE SCALE GENOMIC DNA]</scope>
    <source>
        <strain evidence="2">JWS20170419001</strain>
        <tissue evidence="2">Muscle</tissue>
    </source>
</reference>
<organism evidence="2 3">
    <name type="scientific">Bagarius yarrelli</name>
    <name type="common">Goonch</name>
    <name type="synonym">Bagrus yarrelli</name>
    <dbReference type="NCBI Taxonomy" id="175774"/>
    <lineage>
        <taxon>Eukaryota</taxon>
        <taxon>Metazoa</taxon>
        <taxon>Chordata</taxon>
        <taxon>Craniata</taxon>
        <taxon>Vertebrata</taxon>
        <taxon>Euteleostomi</taxon>
        <taxon>Actinopterygii</taxon>
        <taxon>Neopterygii</taxon>
        <taxon>Teleostei</taxon>
        <taxon>Ostariophysi</taxon>
        <taxon>Siluriformes</taxon>
        <taxon>Sisoridae</taxon>
        <taxon>Sisorinae</taxon>
        <taxon>Bagarius</taxon>
    </lineage>
</organism>
<dbReference type="InterPro" id="IPR029134">
    <property type="entry name" value="DUF4647"/>
</dbReference>
<evidence type="ECO:0000256" key="1">
    <source>
        <dbReference type="SAM" id="MobiDB-lite"/>
    </source>
</evidence>
<dbReference type="AlphaFoldDB" id="A0A556VCQ5"/>
<protein>
    <submittedName>
        <fullName evidence="2">Uncharacterized protein</fullName>
    </submittedName>
</protein>
<dbReference type="OrthoDB" id="10033658at2759"/>
<dbReference type="Proteomes" id="UP000319801">
    <property type="component" value="Unassembled WGS sequence"/>
</dbReference>
<proteinExistence type="predicted"/>
<keyword evidence="3" id="KW-1185">Reference proteome</keyword>